<evidence type="ECO:0000256" key="1">
    <source>
        <dbReference type="SAM" id="Phobius"/>
    </source>
</evidence>
<protein>
    <submittedName>
        <fullName evidence="2">Uncharacterized protein</fullName>
    </submittedName>
</protein>
<comment type="caution">
    <text evidence="2">The sequence shown here is derived from an EMBL/GenBank/DDBJ whole genome shotgun (WGS) entry which is preliminary data.</text>
</comment>
<evidence type="ECO:0000313" key="3">
    <source>
        <dbReference type="Proteomes" id="UP000054223"/>
    </source>
</evidence>
<keyword evidence="1" id="KW-0812">Transmembrane</keyword>
<keyword evidence="1" id="KW-0472">Membrane</keyword>
<keyword evidence="1" id="KW-1133">Transmembrane helix</keyword>
<sequence length="120" mass="14088">MDISILVSFCVCFITLVYSSLKENKTKTKFIDTITIYNSLVNKDDNSVLPDSKSLKSEPKTYFQSIKKYSIEDEYSLVIKTNNKHYNQYVNSYRIKRDKFAYIKITSIILIVLIFLFTKI</sequence>
<keyword evidence="3" id="KW-1185">Reference proteome</keyword>
<reference evidence="2 3" key="1">
    <citation type="submission" date="2015-11" db="EMBL/GenBank/DDBJ databases">
        <title>Solirubrum puertoriconensis gen. nov. an environmental bacteria isolated in Puerto Rico.</title>
        <authorList>
            <person name="Cuebas-Irizarry M.F."/>
            <person name="Montalvo-Rodriguez R."/>
        </authorList>
    </citation>
    <scope>NUCLEOTIDE SEQUENCE [LARGE SCALE GENOMIC DNA]</scope>
    <source>
        <strain evidence="2 3">MC1A</strain>
    </source>
</reference>
<feature type="transmembrane region" description="Helical" evidence="1">
    <location>
        <begin position="100"/>
        <end position="118"/>
    </location>
</feature>
<name>A0A9X0L4U1_SOLP1</name>
<evidence type="ECO:0000313" key="2">
    <source>
        <dbReference type="EMBL" id="KUG08029.1"/>
    </source>
</evidence>
<dbReference type="AlphaFoldDB" id="A0A9X0L4U1"/>
<accession>A0A9X0L4U1</accession>
<dbReference type="Proteomes" id="UP000054223">
    <property type="component" value="Unassembled WGS sequence"/>
</dbReference>
<organism evidence="2 3">
    <name type="scientific">Solirubrum puertoriconensis</name>
    <dbReference type="NCBI Taxonomy" id="1751427"/>
    <lineage>
        <taxon>Bacteria</taxon>
        <taxon>Pseudomonadati</taxon>
        <taxon>Bacteroidota</taxon>
        <taxon>Cytophagia</taxon>
        <taxon>Cytophagales</taxon>
    </lineage>
</organism>
<dbReference type="EMBL" id="LNAL01000006">
    <property type="protein sequence ID" value="KUG08029.1"/>
    <property type="molecule type" value="Genomic_DNA"/>
</dbReference>
<proteinExistence type="predicted"/>
<gene>
    <name evidence="2" type="ORF">ASU33_07435</name>
</gene>